<dbReference type="Gene3D" id="1.10.443.10">
    <property type="entry name" value="Intergrase catalytic core"/>
    <property type="match status" value="1"/>
</dbReference>
<evidence type="ECO:0000256" key="4">
    <source>
        <dbReference type="ARBA" id="ARBA00023172"/>
    </source>
</evidence>
<evidence type="ECO:0000313" key="8">
    <source>
        <dbReference type="EMBL" id="MDJ1649330.1"/>
    </source>
</evidence>
<dbReference type="Pfam" id="PF02899">
    <property type="entry name" value="Phage_int_SAM_1"/>
    <property type="match status" value="1"/>
</dbReference>
<evidence type="ECO:0000313" key="9">
    <source>
        <dbReference type="Proteomes" id="UP001232750"/>
    </source>
</evidence>
<accession>A0ABT7DIH8</accession>
<evidence type="ECO:0000259" key="7">
    <source>
        <dbReference type="PROSITE" id="PS51900"/>
    </source>
</evidence>
<organism evidence="8 9">
    <name type="scientific">Gordonibacter faecis</name>
    <dbReference type="NCBI Taxonomy" id="3047475"/>
    <lineage>
        <taxon>Bacteria</taxon>
        <taxon>Bacillati</taxon>
        <taxon>Actinomycetota</taxon>
        <taxon>Coriobacteriia</taxon>
        <taxon>Eggerthellales</taxon>
        <taxon>Eggerthellaceae</taxon>
        <taxon>Gordonibacter</taxon>
    </lineage>
</organism>
<dbReference type="InterPro" id="IPR044068">
    <property type="entry name" value="CB"/>
</dbReference>
<keyword evidence="4" id="KW-0233">DNA recombination</keyword>
<evidence type="ECO:0000256" key="5">
    <source>
        <dbReference type="PROSITE-ProRule" id="PRU01248"/>
    </source>
</evidence>
<dbReference type="PANTHER" id="PTHR30349:SF41">
    <property type="entry name" value="INTEGRASE_RECOMBINASE PROTEIN MJ0367-RELATED"/>
    <property type="match status" value="1"/>
</dbReference>
<dbReference type="InterPro" id="IPR004107">
    <property type="entry name" value="Integrase_SAM-like_N"/>
</dbReference>
<dbReference type="PROSITE" id="PS51898">
    <property type="entry name" value="TYR_RECOMBINASE"/>
    <property type="match status" value="1"/>
</dbReference>
<name>A0ABT7DIH8_9ACTN</name>
<dbReference type="Proteomes" id="UP001232750">
    <property type="component" value="Unassembled WGS sequence"/>
</dbReference>
<dbReference type="RefSeq" id="WP_283830661.1">
    <property type="nucleotide sequence ID" value="NZ_JASJEU010000003.1"/>
</dbReference>
<dbReference type="PROSITE" id="PS51900">
    <property type="entry name" value="CB"/>
    <property type="match status" value="2"/>
</dbReference>
<sequence length="463" mass="51279">MEESAREATPRSLVERFRRECGLPKRTAKNYSAGAAGFAAYLEETGRGIADISYDVLEEYRRQVGYRYTKATLDAYMVGCRAFAEWLALGGMIAISTVVDIRRRAKCFKRKIDLGPGAIEPELVERFSLTYDTLTEGSKGSVRTDVNYLSRYLAKRKTTLDAADAVVLDEFVDWLLDTHSEHVARKAVSNVKRFYRWLESEGIHENVAKNMRIVPRKRGLSRKPLTVESAQLALQAAESHGSPEQALRNRAIVELMLVCALKPGELQVLDVNHVCTVGECATIFVPAGIRRLESVVYVPKGTTQLLRRYIKQRGAAAEDPLFASVSSRSHIQGKRLTSGTIGKIAGEAFERAGIKGAACSESVIRTSIEIAVSLGASEDELRRFGRFRSKMPLYNLAHEGRREENMPQDCIEKILSNQTPRSLAKVATAGEIRAMLNGFGDSELVAVTLEEDGGMRIDEIGTL</sequence>
<dbReference type="EMBL" id="JASJEU010000003">
    <property type="protein sequence ID" value="MDJ1649330.1"/>
    <property type="molecule type" value="Genomic_DNA"/>
</dbReference>
<dbReference type="InterPro" id="IPR013762">
    <property type="entry name" value="Integrase-like_cat_sf"/>
</dbReference>
<evidence type="ECO:0000256" key="3">
    <source>
        <dbReference type="ARBA" id="ARBA00023125"/>
    </source>
</evidence>
<dbReference type="PANTHER" id="PTHR30349">
    <property type="entry name" value="PHAGE INTEGRASE-RELATED"/>
    <property type="match status" value="1"/>
</dbReference>
<comment type="similarity">
    <text evidence="1">Belongs to the 'phage' integrase family.</text>
</comment>
<evidence type="ECO:0000256" key="2">
    <source>
        <dbReference type="ARBA" id="ARBA00022908"/>
    </source>
</evidence>
<gene>
    <name evidence="8" type="ORF">QNJ86_00800</name>
</gene>
<feature type="domain" description="Core-binding (CB)" evidence="7">
    <location>
        <begin position="8"/>
        <end position="88"/>
    </location>
</feature>
<comment type="caution">
    <text evidence="8">The sequence shown here is derived from an EMBL/GenBank/DDBJ whole genome shotgun (WGS) entry which is preliminary data.</text>
</comment>
<dbReference type="SUPFAM" id="SSF56349">
    <property type="entry name" value="DNA breaking-rejoining enzymes"/>
    <property type="match status" value="1"/>
</dbReference>
<feature type="domain" description="Core-binding (CB)" evidence="7">
    <location>
        <begin position="118"/>
        <end position="199"/>
    </location>
</feature>
<dbReference type="InterPro" id="IPR050090">
    <property type="entry name" value="Tyrosine_recombinase_XerCD"/>
</dbReference>
<dbReference type="Pfam" id="PF00589">
    <property type="entry name" value="Phage_integrase"/>
    <property type="match status" value="1"/>
</dbReference>
<dbReference type="Gene3D" id="1.10.150.130">
    <property type="match status" value="2"/>
</dbReference>
<protein>
    <submittedName>
        <fullName evidence="8">Site-specific integrase</fullName>
    </submittedName>
</protein>
<feature type="domain" description="Tyr recombinase" evidence="6">
    <location>
        <begin position="220"/>
        <end position="407"/>
    </location>
</feature>
<dbReference type="InterPro" id="IPR002104">
    <property type="entry name" value="Integrase_catalytic"/>
</dbReference>
<reference evidence="8 9" key="1">
    <citation type="submission" date="2023-05" db="EMBL/GenBank/DDBJ databases">
        <title>Gordonibacter KGMB12511T sp. nov., isolated from faeces of healthy Korean.</title>
        <authorList>
            <person name="Kim H.S."/>
            <person name="Kim J.-S."/>
            <person name="Suh M.K."/>
            <person name="Eom M.K."/>
            <person name="Do H.E."/>
            <person name="Lee J.-S."/>
        </authorList>
    </citation>
    <scope>NUCLEOTIDE SEQUENCE [LARGE SCALE GENOMIC DNA]</scope>
    <source>
        <strain evidence="8 9">KGMB12511</strain>
    </source>
</reference>
<proteinExistence type="inferred from homology"/>
<dbReference type="InterPro" id="IPR011010">
    <property type="entry name" value="DNA_brk_join_enz"/>
</dbReference>
<dbReference type="InterPro" id="IPR010998">
    <property type="entry name" value="Integrase_recombinase_N"/>
</dbReference>
<keyword evidence="3 5" id="KW-0238">DNA-binding</keyword>
<evidence type="ECO:0000259" key="6">
    <source>
        <dbReference type="PROSITE" id="PS51898"/>
    </source>
</evidence>
<keyword evidence="9" id="KW-1185">Reference proteome</keyword>
<evidence type="ECO:0000256" key="1">
    <source>
        <dbReference type="ARBA" id="ARBA00008857"/>
    </source>
</evidence>
<keyword evidence="2" id="KW-0229">DNA integration</keyword>